<dbReference type="InterPro" id="IPR006287">
    <property type="entry name" value="DJ-1"/>
</dbReference>
<dbReference type="Gene3D" id="3.40.50.880">
    <property type="match status" value="1"/>
</dbReference>
<dbReference type="InterPro" id="IPR002818">
    <property type="entry name" value="DJ-1/PfpI"/>
</dbReference>
<evidence type="ECO:0000259" key="1">
    <source>
        <dbReference type="Pfam" id="PF01965"/>
    </source>
</evidence>
<dbReference type="Pfam" id="PF01965">
    <property type="entry name" value="DJ-1_PfpI"/>
    <property type="match status" value="1"/>
</dbReference>
<dbReference type="AlphaFoldDB" id="A0A2G3E1X4"/>
<gene>
    <name evidence="2" type="ORF">CSX02_09455</name>
</gene>
<evidence type="ECO:0000313" key="3">
    <source>
        <dbReference type="Proteomes" id="UP000224563"/>
    </source>
</evidence>
<dbReference type="PANTHER" id="PTHR48094:SF12">
    <property type="entry name" value="PARKINSON DISEASE PROTEIN 7 HOMOLOG"/>
    <property type="match status" value="1"/>
</dbReference>
<dbReference type="SUPFAM" id="SSF52317">
    <property type="entry name" value="Class I glutamine amidotransferase-like"/>
    <property type="match status" value="1"/>
</dbReference>
<reference evidence="2 3" key="2">
    <citation type="submission" date="2017-10" db="EMBL/GenBank/DDBJ databases">
        <authorList>
            <person name="Banno H."/>
            <person name="Chua N.-H."/>
        </authorList>
    </citation>
    <scope>NUCLEOTIDE SEQUENCE [LARGE SCALE GENOMIC DNA]</scope>
    <source>
        <strain evidence="2 3">JK623</strain>
    </source>
</reference>
<dbReference type="InterPro" id="IPR029062">
    <property type="entry name" value="Class_I_gatase-like"/>
</dbReference>
<keyword evidence="3" id="KW-1185">Reference proteome</keyword>
<dbReference type="InterPro" id="IPR050325">
    <property type="entry name" value="Prot/Nucl_acid_deglycase"/>
</dbReference>
<dbReference type="NCBIfam" id="TIGR01383">
    <property type="entry name" value="not_thiJ"/>
    <property type="match status" value="1"/>
</dbReference>
<feature type="domain" description="DJ-1/PfpI" evidence="1">
    <location>
        <begin position="3"/>
        <end position="164"/>
    </location>
</feature>
<dbReference type="Proteomes" id="UP000224563">
    <property type="component" value="Unassembled WGS sequence"/>
</dbReference>
<sequence length="184" mass="19676">MAKVGVFMADGCEEIEGLTVVDILRRAGIEVETISINGTDCVTSSHKVKFFTDTKAQLADYAAYDGIVLPGGMPGTLNLKANDTVQQVIREFFAQGKLVSAICAAPSILGEAELLKGRKATCHPGFEESLIGAVHVEQPVAVDQNTITSRGMGTAIPFALEIVRYFMDDAAVAKVCQGLVYSYR</sequence>
<dbReference type="EMBL" id="PDYG01000074">
    <property type="protein sequence ID" value="PHU37221.1"/>
    <property type="molecule type" value="Genomic_DNA"/>
</dbReference>
<organism evidence="2 3">
    <name type="scientific">Agathobacter ruminis</name>
    <dbReference type="NCBI Taxonomy" id="1712665"/>
    <lineage>
        <taxon>Bacteria</taxon>
        <taxon>Bacillati</taxon>
        <taxon>Bacillota</taxon>
        <taxon>Clostridia</taxon>
        <taxon>Lachnospirales</taxon>
        <taxon>Lachnospiraceae</taxon>
        <taxon>Agathobacter</taxon>
    </lineage>
</organism>
<comment type="caution">
    <text evidence="2">The sequence shown here is derived from an EMBL/GenBank/DDBJ whole genome shotgun (WGS) entry which is preliminary data.</text>
</comment>
<protein>
    <submittedName>
        <fullName evidence="2">DJ-1 family protein</fullName>
    </submittedName>
</protein>
<reference evidence="2 3" key="1">
    <citation type="submission" date="2017-10" db="EMBL/GenBank/DDBJ databases">
        <title>Resolving the taxonomy of Roseburia spp., Eubacterium rectale and Agathobacter spp. through phylogenomic analysis.</title>
        <authorList>
            <person name="Sheridan P.O."/>
            <person name="Walker A.W."/>
            <person name="Duncan S.H."/>
            <person name="Scott K.P."/>
            <person name="Toole P.W.O."/>
            <person name="Luis P."/>
            <person name="Flint H.J."/>
        </authorList>
    </citation>
    <scope>NUCLEOTIDE SEQUENCE [LARGE SCALE GENOMIC DNA]</scope>
    <source>
        <strain evidence="2 3">JK623</strain>
    </source>
</reference>
<dbReference type="GO" id="GO:0005737">
    <property type="term" value="C:cytoplasm"/>
    <property type="evidence" value="ECO:0007669"/>
    <property type="project" value="TreeGrafter"/>
</dbReference>
<name>A0A2G3E1X4_9FIRM</name>
<accession>A0A2G3E1X4</accession>
<evidence type="ECO:0000313" key="2">
    <source>
        <dbReference type="EMBL" id="PHU37221.1"/>
    </source>
</evidence>
<dbReference type="CDD" id="cd03135">
    <property type="entry name" value="GATase1_DJ-1"/>
    <property type="match status" value="1"/>
</dbReference>
<dbReference type="PANTHER" id="PTHR48094">
    <property type="entry name" value="PROTEIN/NUCLEIC ACID DEGLYCASE DJ-1-RELATED"/>
    <property type="match status" value="1"/>
</dbReference>
<proteinExistence type="predicted"/>
<dbReference type="RefSeq" id="WP_099386498.1">
    <property type="nucleotide sequence ID" value="NZ_JANSWH010000039.1"/>
</dbReference>